<protein>
    <recommendedName>
        <fullName evidence="4">HAT C-terminal dimerisation domain-containing protein</fullName>
    </recommendedName>
</protein>
<proteinExistence type="predicted"/>
<dbReference type="PANTHER" id="PTHR23272:SF187">
    <property type="entry name" value="AC9 TRANSPOSASE-RELATED"/>
    <property type="match status" value="1"/>
</dbReference>
<sequence length="277" mass="31458">MLEKVLFYKSFCEIKALISEWCSSADDTIKNMANSMNAKFEKYWKKSNIALAVAFFLDPRYKKKAIEFYMRKIYGPLLYHGKLAEFTVVVKQMYEAYASSFSKSSTGHNSSANAEPKRSDFMVEEDDDDFQNFLYDTHGKAGEGEIRDLDKYMAEPLLRVPSDKFDVLSWWKTHQEVYPILSLLARDVLAVQVSTVASESAFSAGGRVVDPFRSRLEPEMVEALVCTKDWVAASRKGCNKGVASVLNDLEVAETLCANLTLEDLEEQEKQFSSDDEE</sequence>
<reference evidence="3" key="1">
    <citation type="submission" date="2014-09" db="EMBL/GenBank/DDBJ databases">
        <authorList>
            <person name="Magalhaes I.L.F."/>
            <person name="Oliveira U."/>
            <person name="Santos F.R."/>
            <person name="Vidigal T.H.D.A."/>
            <person name="Brescovit A.D."/>
            <person name="Santos A.J."/>
        </authorList>
    </citation>
    <scope>NUCLEOTIDE SEQUENCE</scope>
    <source>
        <tissue evidence="3">Shoot tissue taken approximately 20 cm above the soil surface</tissue>
    </source>
</reference>
<dbReference type="GO" id="GO:0046983">
    <property type="term" value="F:protein dimerization activity"/>
    <property type="evidence" value="ECO:0007669"/>
    <property type="project" value="InterPro"/>
</dbReference>
<dbReference type="AlphaFoldDB" id="A0A0A9E365"/>
<dbReference type="InterPro" id="IPR012337">
    <property type="entry name" value="RNaseH-like_sf"/>
</dbReference>
<dbReference type="EMBL" id="GBRH01175753">
    <property type="protein sequence ID" value="JAE22143.1"/>
    <property type="molecule type" value="Transcribed_RNA"/>
</dbReference>
<evidence type="ECO:0000259" key="2">
    <source>
        <dbReference type="Pfam" id="PF14372"/>
    </source>
</evidence>
<dbReference type="Pfam" id="PF05699">
    <property type="entry name" value="Dimer_Tnp_hAT"/>
    <property type="match status" value="1"/>
</dbReference>
<reference evidence="3" key="2">
    <citation type="journal article" date="2015" name="Data Brief">
        <title>Shoot transcriptome of the giant reed, Arundo donax.</title>
        <authorList>
            <person name="Barrero R.A."/>
            <person name="Guerrero F.D."/>
            <person name="Moolhuijzen P."/>
            <person name="Goolsby J.A."/>
            <person name="Tidwell J."/>
            <person name="Bellgard S.E."/>
            <person name="Bellgard M.I."/>
        </authorList>
    </citation>
    <scope>NUCLEOTIDE SEQUENCE</scope>
    <source>
        <tissue evidence="3">Shoot tissue taken approximately 20 cm above the soil surface</tissue>
    </source>
</reference>
<feature type="domain" description="HAT C-terminal dimerisation" evidence="1">
    <location>
        <begin position="148"/>
        <end position="231"/>
    </location>
</feature>
<organism evidence="3">
    <name type="scientific">Arundo donax</name>
    <name type="common">Giant reed</name>
    <name type="synonym">Donax arundinaceus</name>
    <dbReference type="NCBI Taxonomy" id="35708"/>
    <lineage>
        <taxon>Eukaryota</taxon>
        <taxon>Viridiplantae</taxon>
        <taxon>Streptophyta</taxon>
        <taxon>Embryophyta</taxon>
        <taxon>Tracheophyta</taxon>
        <taxon>Spermatophyta</taxon>
        <taxon>Magnoliopsida</taxon>
        <taxon>Liliopsida</taxon>
        <taxon>Poales</taxon>
        <taxon>Poaceae</taxon>
        <taxon>PACMAD clade</taxon>
        <taxon>Arundinoideae</taxon>
        <taxon>Arundineae</taxon>
        <taxon>Arundo</taxon>
    </lineage>
</organism>
<name>A0A0A9E365_ARUDO</name>
<dbReference type="GO" id="GO:0003677">
    <property type="term" value="F:DNA binding"/>
    <property type="evidence" value="ECO:0007669"/>
    <property type="project" value="InterPro"/>
</dbReference>
<dbReference type="PANTHER" id="PTHR23272">
    <property type="entry name" value="BED FINGER-RELATED"/>
    <property type="match status" value="1"/>
</dbReference>
<evidence type="ECO:0000259" key="1">
    <source>
        <dbReference type="Pfam" id="PF05699"/>
    </source>
</evidence>
<dbReference type="EMBL" id="GBRH01207463">
    <property type="protein sequence ID" value="JAD90432.1"/>
    <property type="molecule type" value="Transcribed_RNA"/>
</dbReference>
<feature type="domain" description="hAT-like transposase RNase-H fold" evidence="2">
    <location>
        <begin position="6"/>
        <end position="97"/>
    </location>
</feature>
<evidence type="ECO:0008006" key="4">
    <source>
        <dbReference type="Google" id="ProtNLM"/>
    </source>
</evidence>
<dbReference type="Pfam" id="PF14372">
    <property type="entry name" value="hAT-like_RNase-H"/>
    <property type="match status" value="1"/>
</dbReference>
<dbReference type="InterPro" id="IPR008906">
    <property type="entry name" value="HATC_C_dom"/>
</dbReference>
<dbReference type="SUPFAM" id="SSF53098">
    <property type="entry name" value="Ribonuclease H-like"/>
    <property type="match status" value="1"/>
</dbReference>
<dbReference type="InterPro" id="IPR025525">
    <property type="entry name" value="hAT-like_transposase_RNase-H"/>
</dbReference>
<evidence type="ECO:0000313" key="3">
    <source>
        <dbReference type="EMBL" id="JAD90432.1"/>
    </source>
</evidence>
<accession>A0A0A9E365</accession>